<comment type="caution">
    <text evidence="3">The sequence shown here is derived from an EMBL/GenBank/DDBJ whole genome shotgun (WGS) entry which is preliminary data.</text>
</comment>
<accession>A0ABU3Q672</accession>
<feature type="signal peptide" evidence="2">
    <location>
        <begin position="1"/>
        <end position="23"/>
    </location>
</feature>
<evidence type="ECO:0000313" key="3">
    <source>
        <dbReference type="EMBL" id="MDT9598911.1"/>
    </source>
</evidence>
<reference evidence="3 4" key="1">
    <citation type="submission" date="2023-05" db="EMBL/GenBank/DDBJ databases">
        <authorList>
            <person name="Guo Y."/>
        </authorList>
    </citation>
    <scope>NUCLEOTIDE SEQUENCE [LARGE SCALE GENOMIC DNA]</scope>
    <source>
        <strain evidence="3 4">GR2756</strain>
    </source>
</reference>
<keyword evidence="1" id="KW-1133">Transmembrane helix</keyword>
<evidence type="ECO:0000313" key="4">
    <source>
        <dbReference type="Proteomes" id="UP001259572"/>
    </source>
</evidence>
<evidence type="ECO:0000256" key="2">
    <source>
        <dbReference type="SAM" id="SignalP"/>
    </source>
</evidence>
<keyword evidence="1" id="KW-0472">Membrane</keyword>
<name>A0ABU3Q672_9SPHN</name>
<protein>
    <submittedName>
        <fullName evidence="3">Uncharacterized protein</fullName>
    </submittedName>
</protein>
<keyword evidence="2" id="KW-0732">Signal</keyword>
<gene>
    <name evidence="3" type="ORF">RQX22_08115</name>
</gene>
<evidence type="ECO:0000256" key="1">
    <source>
        <dbReference type="SAM" id="Phobius"/>
    </source>
</evidence>
<dbReference type="Proteomes" id="UP001259572">
    <property type="component" value="Unassembled WGS sequence"/>
</dbReference>
<dbReference type="RefSeq" id="WP_315725371.1">
    <property type="nucleotide sequence ID" value="NZ_JAVUPU010000003.1"/>
</dbReference>
<keyword evidence="1" id="KW-0812">Transmembrane</keyword>
<dbReference type="EMBL" id="JAVUPU010000003">
    <property type="protein sequence ID" value="MDT9598911.1"/>
    <property type="molecule type" value="Genomic_DNA"/>
</dbReference>
<feature type="chain" id="PRO_5046865516" evidence="2">
    <location>
        <begin position="24"/>
        <end position="82"/>
    </location>
</feature>
<sequence length="82" mass="8071">MASKTVNALAAAALILSSAAAAAATAPPVAPASETVPAGQSELDGAAAGTWFGVLFTLATILVIAFHDELFDGDDDEEPVSA</sequence>
<proteinExistence type="predicted"/>
<organism evidence="3 4">
    <name type="scientific">Sphingosinicella rhizophila</name>
    <dbReference type="NCBI Taxonomy" id="3050082"/>
    <lineage>
        <taxon>Bacteria</taxon>
        <taxon>Pseudomonadati</taxon>
        <taxon>Pseudomonadota</taxon>
        <taxon>Alphaproteobacteria</taxon>
        <taxon>Sphingomonadales</taxon>
        <taxon>Sphingosinicellaceae</taxon>
        <taxon>Sphingosinicella</taxon>
    </lineage>
</organism>
<keyword evidence="4" id="KW-1185">Reference proteome</keyword>
<feature type="transmembrane region" description="Helical" evidence="1">
    <location>
        <begin position="47"/>
        <end position="66"/>
    </location>
</feature>